<dbReference type="SUPFAM" id="SSF55729">
    <property type="entry name" value="Acyl-CoA N-acyltransferases (Nat)"/>
    <property type="match status" value="1"/>
</dbReference>
<dbReference type="RefSeq" id="WP_149300388.1">
    <property type="nucleotide sequence ID" value="NZ_VTWH01000002.1"/>
</dbReference>
<evidence type="ECO:0000313" key="1">
    <source>
        <dbReference type="EMBL" id="KAA0971077.1"/>
    </source>
</evidence>
<dbReference type="GO" id="GO:0016740">
    <property type="term" value="F:transferase activity"/>
    <property type="evidence" value="ECO:0007669"/>
    <property type="project" value="UniProtKB-KW"/>
</dbReference>
<proteinExistence type="predicted"/>
<dbReference type="InterPro" id="IPR016181">
    <property type="entry name" value="Acyl_CoA_acyltransferase"/>
</dbReference>
<evidence type="ECO:0000313" key="2">
    <source>
        <dbReference type="Proteomes" id="UP000324738"/>
    </source>
</evidence>
<dbReference type="AlphaFoldDB" id="A0A5B0DW71"/>
<accession>A0A5B0DW71</accession>
<keyword evidence="1" id="KW-0808">Transferase</keyword>
<dbReference type="Gene3D" id="3.40.630.30">
    <property type="match status" value="1"/>
</dbReference>
<sequence>MAYELLLNESDLVSRWIARQITDEPDLSGAVAFGAVRNGMLVGGIAFTEMRHPDMRVTVAGYGPWLSLRLLRTGFAYAFIDQDCRRITAMVKRTNKPSRKLVEKLGFKLEGVHRQSFADGGTLCSYGMLRTECKWLKEKNYG</sequence>
<name>A0A5B0DW71_9HYPH</name>
<gene>
    <name evidence="1" type="ORF">FPY71_11570</name>
</gene>
<dbReference type="OrthoDB" id="7906945at2"/>
<dbReference type="EMBL" id="VTWH01000002">
    <property type="protein sequence ID" value="KAA0971077.1"/>
    <property type="molecule type" value="Genomic_DNA"/>
</dbReference>
<reference evidence="1 2" key="1">
    <citation type="submission" date="2019-08" db="EMBL/GenBank/DDBJ databases">
        <title>Aureimonas fodiniaquatilis sp. nov., isolated from a coal mine wastewater.</title>
        <authorList>
            <person name="Kim W."/>
        </authorList>
    </citation>
    <scope>NUCLEOTIDE SEQUENCE [LARGE SCALE GENOMIC DNA]</scope>
    <source>
        <strain evidence="1 2">CAU 1482</strain>
    </source>
</reference>
<organism evidence="1 2">
    <name type="scientific">Aureimonas fodinaquatilis</name>
    <dbReference type="NCBI Taxonomy" id="2565783"/>
    <lineage>
        <taxon>Bacteria</taxon>
        <taxon>Pseudomonadati</taxon>
        <taxon>Pseudomonadota</taxon>
        <taxon>Alphaproteobacteria</taxon>
        <taxon>Hyphomicrobiales</taxon>
        <taxon>Aurantimonadaceae</taxon>
        <taxon>Aureimonas</taxon>
    </lineage>
</organism>
<comment type="caution">
    <text evidence="1">The sequence shown here is derived from an EMBL/GenBank/DDBJ whole genome shotgun (WGS) entry which is preliminary data.</text>
</comment>
<protein>
    <submittedName>
        <fullName evidence="1">GNAT family N-acetyltransferase</fullName>
    </submittedName>
</protein>
<keyword evidence="2" id="KW-1185">Reference proteome</keyword>
<dbReference type="Proteomes" id="UP000324738">
    <property type="component" value="Unassembled WGS sequence"/>
</dbReference>